<protein>
    <submittedName>
        <fullName evidence="1">Uncharacterized protein</fullName>
    </submittedName>
</protein>
<dbReference type="EMBL" id="NCKU01000389">
    <property type="protein sequence ID" value="RWS15685.1"/>
    <property type="molecule type" value="Genomic_DNA"/>
</dbReference>
<dbReference type="Proteomes" id="UP000285301">
    <property type="component" value="Unassembled WGS sequence"/>
</dbReference>
<proteinExistence type="predicted"/>
<dbReference type="AlphaFoldDB" id="A0A3S3SLD2"/>
<organism evidence="1 2">
    <name type="scientific">Dinothrombium tinctorium</name>
    <dbReference type="NCBI Taxonomy" id="1965070"/>
    <lineage>
        <taxon>Eukaryota</taxon>
        <taxon>Metazoa</taxon>
        <taxon>Ecdysozoa</taxon>
        <taxon>Arthropoda</taxon>
        <taxon>Chelicerata</taxon>
        <taxon>Arachnida</taxon>
        <taxon>Acari</taxon>
        <taxon>Acariformes</taxon>
        <taxon>Trombidiformes</taxon>
        <taxon>Prostigmata</taxon>
        <taxon>Anystina</taxon>
        <taxon>Parasitengona</taxon>
        <taxon>Trombidioidea</taxon>
        <taxon>Trombidiidae</taxon>
        <taxon>Dinothrombium</taxon>
    </lineage>
</organism>
<reference evidence="1 2" key="1">
    <citation type="journal article" date="2018" name="Gigascience">
        <title>Genomes of trombidid mites reveal novel predicted allergens and laterally-transferred genes associated with secondary metabolism.</title>
        <authorList>
            <person name="Dong X."/>
            <person name="Chaisiri K."/>
            <person name="Xia D."/>
            <person name="Armstrong S.D."/>
            <person name="Fang Y."/>
            <person name="Donnelly M.J."/>
            <person name="Kadowaki T."/>
            <person name="McGarry J.W."/>
            <person name="Darby A.C."/>
            <person name="Makepeace B.L."/>
        </authorList>
    </citation>
    <scope>NUCLEOTIDE SEQUENCE [LARGE SCALE GENOMIC DNA]</scope>
    <source>
        <strain evidence="1">UoL-WK</strain>
    </source>
</reference>
<accession>A0A3S3SLD2</accession>
<evidence type="ECO:0000313" key="2">
    <source>
        <dbReference type="Proteomes" id="UP000285301"/>
    </source>
</evidence>
<gene>
    <name evidence="1" type="ORF">B4U79_09677</name>
</gene>
<comment type="caution">
    <text evidence="1">The sequence shown here is derived from an EMBL/GenBank/DDBJ whole genome shotgun (WGS) entry which is preliminary data.</text>
</comment>
<sequence length="39" mass="4387">MLFARITASAKLILTLVAPNAFVRKYASTKMILFVVRTM</sequence>
<name>A0A3S3SLD2_9ACAR</name>
<keyword evidence="2" id="KW-1185">Reference proteome</keyword>
<evidence type="ECO:0000313" key="1">
    <source>
        <dbReference type="EMBL" id="RWS15685.1"/>
    </source>
</evidence>